<dbReference type="EMBL" id="JAHRIO010060795">
    <property type="protein sequence ID" value="MEQ2178310.1"/>
    <property type="molecule type" value="Genomic_DNA"/>
</dbReference>
<name>A0ABV0P3M6_9TELE</name>
<gene>
    <name evidence="1" type="ORF">GOODEAATRI_012708</name>
</gene>
<comment type="caution">
    <text evidence="1">The sequence shown here is derived from an EMBL/GenBank/DDBJ whole genome shotgun (WGS) entry which is preliminary data.</text>
</comment>
<proteinExistence type="predicted"/>
<evidence type="ECO:0000313" key="2">
    <source>
        <dbReference type="Proteomes" id="UP001476798"/>
    </source>
</evidence>
<evidence type="ECO:0000313" key="1">
    <source>
        <dbReference type="EMBL" id="MEQ2178310.1"/>
    </source>
</evidence>
<sequence length="118" mass="13024">MEPVVEGRSDSNRRRSASFHLYTNTSVELVWSFQTPDASPFHHLTLFDMSESYFTHYVNTSDPWKPTCAQTVDSGGECAWLCPPPTDSHPLSLSISITLSLPLTNECQFCGGASGMCC</sequence>
<accession>A0ABV0P3M6</accession>
<organism evidence="1 2">
    <name type="scientific">Goodea atripinnis</name>
    <dbReference type="NCBI Taxonomy" id="208336"/>
    <lineage>
        <taxon>Eukaryota</taxon>
        <taxon>Metazoa</taxon>
        <taxon>Chordata</taxon>
        <taxon>Craniata</taxon>
        <taxon>Vertebrata</taxon>
        <taxon>Euteleostomi</taxon>
        <taxon>Actinopterygii</taxon>
        <taxon>Neopterygii</taxon>
        <taxon>Teleostei</taxon>
        <taxon>Neoteleostei</taxon>
        <taxon>Acanthomorphata</taxon>
        <taxon>Ovalentaria</taxon>
        <taxon>Atherinomorphae</taxon>
        <taxon>Cyprinodontiformes</taxon>
        <taxon>Goodeidae</taxon>
        <taxon>Goodea</taxon>
    </lineage>
</organism>
<keyword evidence="2" id="KW-1185">Reference proteome</keyword>
<feature type="non-terminal residue" evidence="1">
    <location>
        <position position="118"/>
    </location>
</feature>
<reference evidence="1 2" key="1">
    <citation type="submission" date="2021-06" db="EMBL/GenBank/DDBJ databases">
        <authorList>
            <person name="Palmer J.M."/>
        </authorList>
    </citation>
    <scope>NUCLEOTIDE SEQUENCE [LARGE SCALE GENOMIC DNA]</scope>
    <source>
        <strain evidence="1 2">GA_2019</strain>
        <tissue evidence="1">Muscle</tissue>
    </source>
</reference>
<dbReference type="Proteomes" id="UP001476798">
    <property type="component" value="Unassembled WGS sequence"/>
</dbReference>
<protein>
    <submittedName>
        <fullName evidence="1">Uncharacterized protein</fullName>
    </submittedName>
</protein>